<dbReference type="KEGG" id="esj:SJ05684_c15140"/>
<sequence>MTIARRGGFFRQTNRLNRKQEYADLEEHVSLTKGLFVTFEGGEGAGKSTQMRLLADSLSARGYDVLTTREPGGSAGAEAVRHVLLSGAAEPFGVRMEAILFAAARSDHVEQVIRPALERGTIVLCDRFMDSSRVYQGITGNLESSFVETLERIAVNGVIPDRTIIFDLPASVGLERALRRAADEGPDRFEKEQMETHEKRRGAFLDIAEADPERCRVVDATRPPEVIAADVLDLVAALLPEEDAARTSAAEVAT</sequence>
<name>A0A249PAU7_9HYPH</name>
<feature type="domain" description="Thymidylate kinase-like" evidence="13">
    <location>
        <begin position="39"/>
        <end position="230"/>
    </location>
</feature>
<evidence type="ECO:0000256" key="2">
    <source>
        <dbReference type="ARBA" id="ARBA00012980"/>
    </source>
</evidence>
<comment type="function">
    <text evidence="11 12">Phosphorylation of dTMP to form dTDP in both de novo and salvage pathways of dTTP synthesis.</text>
</comment>
<dbReference type="EMBL" id="CP023067">
    <property type="protein sequence ID" value="ASY62956.1"/>
    <property type="molecule type" value="Genomic_DNA"/>
</dbReference>
<dbReference type="GO" id="GO:0006233">
    <property type="term" value="P:dTDP biosynthetic process"/>
    <property type="evidence" value="ECO:0007669"/>
    <property type="project" value="InterPro"/>
</dbReference>
<dbReference type="PANTHER" id="PTHR10344">
    <property type="entry name" value="THYMIDYLATE KINASE"/>
    <property type="match status" value="1"/>
</dbReference>
<dbReference type="HAMAP" id="MF_00165">
    <property type="entry name" value="Thymidylate_kinase"/>
    <property type="match status" value="1"/>
</dbReference>
<evidence type="ECO:0000256" key="12">
    <source>
        <dbReference type="HAMAP-Rule" id="MF_00165"/>
    </source>
</evidence>
<dbReference type="Proteomes" id="UP000217211">
    <property type="component" value="Chromosome"/>
</dbReference>
<evidence type="ECO:0000256" key="11">
    <source>
        <dbReference type="ARBA" id="ARBA00057735"/>
    </source>
</evidence>
<gene>
    <name evidence="12" type="primary">tmk</name>
    <name evidence="14" type="ORF">SJ05684_c15140</name>
</gene>
<dbReference type="NCBIfam" id="TIGR00041">
    <property type="entry name" value="DTMP_kinase"/>
    <property type="match status" value="1"/>
</dbReference>
<evidence type="ECO:0000256" key="8">
    <source>
        <dbReference type="ARBA" id="ARBA00022840"/>
    </source>
</evidence>
<keyword evidence="5 12" id="KW-0545">Nucleotide biosynthesis</keyword>
<dbReference type="InterPro" id="IPR039430">
    <property type="entry name" value="Thymidylate_kin-like_dom"/>
</dbReference>
<evidence type="ECO:0000313" key="15">
    <source>
        <dbReference type="Proteomes" id="UP000217211"/>
    </source>
</evidence>
<protein>
    <recommendedName>
        <fullName evidence="3 12">Thymidylate kinase</fullName>
        <ecNumber evidence="2 12">2.7.4.9</ecNumber>
    </recommendedName>
    <alternativeName>
        <fullName evidence="9 12">dTMP kinase</fullName>
    </alternativeName>
</protein>
<keyword evidence="8 12" id="KW-0067">ATP-binding</keyword>
<dbReference type="FunFam" id="3.40.50.300:FF:000225">
    <property type="entry name" value="Thymidylate kinase"/>
    <property type="match status" value="1"/>
</dbReference>
<keyword evidence="6 12" id="KW-0547">Nucleotide-binding</keyword>
<evidence type="ECO:0000256" key="4">
    <source>
        <dbReference type="ARBA" id="ARBA00022679"/>
    </source>
</evidence>
<evidence type="ECO:0000256" key="1">
    <source>
        <dbReference type="ARBA" id="ARBA00009776"/>
    </source>
</evidence>
<evidence type="ECO:0000256" key="7">
    <source>
        <dbReference type="ARBA" id="ARBA00022777"/>
    </source>
</evidence>
<dbReference type="GO" id="GO:0006227">
    <property type="term" value="P:dUDP biosynthetic process"/>
    <property type="evidence" value="ECO:0007669"/>
    <property type="project" value="TreeGrafter"/>
</dbReference>
<dbReference type="Gene3D" id="3.40.50.300">
    <property type="entry name" value="P-loop containing nucleotide triphosphate hydrolases"/>
    <property type="match status" value="1"/>
</dbReference>
<dbReference type="PROSITE" id="PS01331">
    <property type="entry name" value="THYMIDYLATE_KINASE"/>
    <property type="match status" value="1"/>
</dbReference>
<dbReference type="EC" id="2.7.4.9" evidence="2 12"/>
<dbReference type="GO" id="GO:0006235">
    <property type="term" value="P:dTTP biosynthetic process"/>
    <property type="evidence" value="ECO:0007669"/>
    <property type="project" value="UniProtKB-UniRule"/>
</dbReference>
<evidence type="ECO:0000256" key="10">
    <source>
        <dbReference type="ARBA" id="ARBA00048743"/>
    </source>
</evidence>
<dbReference type="GO" id="GO:0005829">
    <property type="term" value="C:cytosol"/>
    <property type="evidence" value="ECO:0007669"/>
    <property type="project" value="TreeGrafter"/>
</dbReference>
<proteinExistence type="inferred from homology"/>
<dbReference type="PANTHER" id="PTHR10344:SF4">
    <property type="entry name" value="UMP-CMP KINASE 2, MITOCHONDRIAL"/>
    <property type="match status" value="1"/>
</dbReference>
<feature type="binding site" evidence="12">
    <location>
        <begin position="41"/>
        <end position="48"/>
    </location>
    <ligand>
        <name>ATP</name>
        <dbReference type="ChEBI" id="CHEBI:30616"/>
    </ligand>
</feature>
<dbReference type="GO" id="GO:0004798">
    <property type="term" value="F:dTMP kinase activity"/>
    <property type="evidence" value="ECO:0007669"/>
    <property type="project" value="UniProtKB-UniRule"/>
</dbReference>
<comment type="similarity">
    <text evidence="1 12">Belongs to the thymidylate kinase family.</text>
</comment>
<dbReference type="eggNOG" id="COG0125">
    <property type="taxonomic scope" value="Bacteria"/>
</dbReference>
<dbReference type="InterPro" id="IPR018095">
    <property type="entry name" value="Thymidylate_kin_CS"/>
</dbReference>
<evidence type="ECO:0000256" key="5">
    <source>
        <dbReference type="ARBA" id="ARBA00022727"/>
    </source>
</evidence>
<comment type="catalytic activity">
    <reaction evidence="10 12">
        <text>dTMP + ATP = dTDP + ADP</text>
        <dbReference type="Rhea" id="RHEA:13517"/>
        <dbReference type="ChEBI" id="CHEBI:30616"/>
        <dbReference type="ChEBI" id="CHEBI:58369"/>
        <dbReference type="ChEBI" id="CHEBI:63528"/>
        <dbReference type="ChEBI" id="CHEBI:456216"/>
        <dbReference type="EC" id="2.7.4.9"/>
    </reaction>
</comment>
<evidence type="ECO:0000256" key="9">
    <source>
        <dbReference type="ARBA" id="ARBA00029962"/>
    </source>
</evidence>
<dbReference type="InterPro" id="IPR018094">
    <property type="entry name" value="Thymidylate_kinase"/>
</dbReference>
<dbReference type="STRING" id="716928.GCA_000261485_04079"/>
<reference evidence="14 15" key="1">
    <citation type="submission" date="2017-08" db="EMBL/GenBank/DDBJ databases">
        <title>Multipartite genome sequences of Sinorhizobium species nodulating soybeans.</title>
        <authorList>
            <person name="Tian C.F."/>
        </authorList>
    </citation>
    <scope>NUCLEOTIDE SEQUENCE [LARGE SCALE GENOMIC DNA]</scope>
    <source>
        <strain evidence="14 15">CCBAU 05684</strain>
    </source>
</reference>
<evidence type="ECO:0000313" key="14">
    <source>
        <dbReference type="EMBL" id="ASY62956.1"/>
    </source>
</evidence>
<evidence type="ECO:0000256" key="6">
    <source>
        <dbReference type="ARBA" id="ARBA00022741"/>
    </source>
</evidence>
<keyword evidence="7 12" id="KW-0418">Kinase</keyword>
<organism evidence="14 15">
    <name type="scientific">Sinorhizobium sojae CCBAU 05684</name>
    <dbReference type="NCBI Taxonomy" id="716928"/>
    <lineage>
        <taxon>Bacteria</taxon>
        <taxon>Pseudomonadati</taxon>
        <taxon>Pseudomonadota</taxon>
        <taxon>Alphaproteobacteria</taxon>
        <taxon>Hyphomicrobiales</taxon>
        <taxon>Rhizobiaceae</taxon>
        <taxon>Sinorhizobium/Ensifer group</taxon>
        <taxon>Sinorhizobium</taxon>
    </lineage>
</organism>
<dbReference type="SUPFAM" id="SSF52540">
    <property type="entry name" value="P-loop containing nucleoside triphosphate hydrolases"/>
    <property type="match status" value="1"/>
</dbReference>
<dbReference type="Pfam" id="PF02223">
    <property type="entry name" value="Thymidylate_kin"/>
    <property type="match status" value="1"/>
</dbReference>
<dbReference type="InterPro" id="IPR027417">
    <property type="entry name" value="P-loop_NTPase"/>
</dbReference>
<dbReference type="AlphaFoldDB" id="A0A249PAU7"/>
<dbReference type="GO" id="GO:0005524">
    <property type="term" value="F:ATP binding"/>
    <property type="evidence" value="ECO:0007669"/>
    <property type="project" value="UniProtKB-UniRule"/>
</dbReference>
<evidence type="ECO:0000256" key="3">
    <source>
        <dbReference type="ARBA" id="ARBA00017144"/>
    </source>
</evidence>
<evidence type="ECO:0000259" key="13">
    <source>
        <dbReference type="Pfam" id="PF02223"/>
    </source>
</evidence>
<keyword evidence="15" id="KW-1185">Reference proteome</keyword>
<keyword evidence="4 12" id="KW-0808">Transferase</keyword>
<dbReference type="CDD" id="cd01672">
    <property type="entry name" value="TMPK"/>
    <property type="match status" value="1"/>
</dbReference>
<accession>A0A249PAU7</accession>